<dbReference type="Pfam" id="PF02825">
    <property type="entry name" value="WWE"/>
    <property type="match status" value="1"/>
</dbReference>
<proteinExistence type="predicted"/>
<evidence type="ECO:0000256" key="1">
    <source>
        <dbReference type="PROSITE-ProRule" id="PRU00175"/>
    </source>
</evidence>
<organism evidence="5 6">
    <name type="scientific">Effrenium voratum</name>
    <dbReference type="NCBI Taxonomy" id="2562239"/>
    <lineage>
        <taxon>Eukaryota</taxon>
        <taxon>Sar</taxon>
        <taxon>Alveolata</taxon>
        <taxon>Dinophyceae</taxon>
        <taxon>Suessiales</taxon>
        <taxon>Symbiodiniaceae</taxon>
        <taxon>Effrenium</taxon>
    </lineage>
</organism>
<reference evidence="5" key="1">
    <citation type="submission" date="2023-08" db="EMBL/GenBank/DDBJ databases">
        <authorList>
            <person name="Chen Y."/>
            <person name="Shah S."/>
            <person name="Dougan E. K."/>
            <person name="Thang M."/>
            <person name="Chan C."/>
        </authorList>
    </citation>
    <scope>NUCLEOTIDE SEQUENCE</scope>
</reference>
<dbReference type="PANTHER" id="PTHR12109">
    <property type="entry name" value="RING FINGER PROTEIN 141-RELATED"/>
    <property type="match status" value="1"/>
</dbReference>
<dbReference type="GO" id="GO:0008270">
    <property type="term" value="F:zinc ion binding"/>
    <property type="evidence" value="ECO:0007669"/>
    <property type="project" value="UniProtKB-KW"/>
</dbReference>
<keyword evidence="1" id="KW-0862">Zinc</keyword>
<dbReference type="Proteomes" id="UP001178507">
    <property type="component" value="Unassembled WGS sequence"/>
</dbReference>
<dbReference type="InterPro" id="IPR047126">
    <property type="entry name" value="RNF141-like"/>
</dbReference>
<dbReference type="Gene3D" id="3.30.40.10">
    <property type="entry name" value="Zinc/RING finger domain, C3HC4 (zinc finger)"/>
    <property type="match status" value="1"/>
</dbReference>
<dbReference type="Gene3D" id="3.30.720.50">
    <property type="match status" value="1"/>
</dbReference>
<dbReference type="SUPFAM" id="SSF117839">
    <property type="entry name" value="WWE domain"/>
    <property type="match status" value="1"/>
</dbReference>
<dbReference type="Pfam" id="PF13639">
    <property type="entry name" value="zf-RING_2"/>
    <property type="match status" value="1"/>
</dbReference>
<evidence type="ECO:0000256" key="2">
    <source>
        <dbReference type="SAM" id="MobiDB-lite"/>
    </source>
</evidence>
<dbReference type="EMBL" id="CAUJNA010002780">
    <property type="protein sequence ID" value="CAJ1394262.1"/>
    <property type="molecule type" value="Genomic_DNA"/>
</dbReference>
<dbReference type="PROSITE" id="PS50089">
    <property type="entry name" value="ZF_RING_2"/>
    <property type="match status" value="1"/>
</dbReference>
<dbReference type="InterPro" id="IPR001841">
    <property type="entry name" value="Znf_RING"/>
</dbReference>
<dbReference type="SMART" id="SM00184">
    <property type="entry name" value="RING"/>
    <property type="match status" value="1"/>
</dbReference>
<dbReference type="InterPro" id="IPR037197">
    <property type="entry name" value="WWE_dom_sf"/>
</dbReference>
<feature type="domain" description="RING-type" evidence="3">
    <location>
        <begin position="311"/>
        <end position="354"/>
    </location>
</feature>
<dbReference type="InterPro" id="IPR013083">
    <property type="entry name" value="Znf_RING/FYVE/PHD"/>
</dbReference>
<comment type="caution">
    <text evidence="5">The sequence shown here is derived from an EMBL/GenBank/DDBJ whole genome shotgun (WGS) entry which is preliminary data.</text>
</comment>
<evidence type="ECO:0000313" key="5">
    <source>
        <dbReference type="EMBL" id="CAJ1394262.1"/>
    </source>
</evidence>
<dbReference type="GO" id="GO:0004842">
    <property type="term" value="F:ubiquitin-protein transferase activity"/>
    <property type="evidence" value="ECO:0007669"/>
    <property type="project" value="TreeGrafter"/>
</dbReference>
<sequence>MPSLLQAGMSEFRTIFGMSSSSRGDRPGPPPPFPDVQQGSGGVPVWVSIDPRSGELSAYPQAAVHKLEHAYARHSREVRLAGLGLGPVYETLIVDFHGERPVQKREGGGKRDVRRFVVDPSAPPQVTVHVVRERGWRISDIAVPGVTEERVVMLDAPPPPPPLPPPDRHFLGTFRHPSPEDLQERAANLEADDAAELVGLWEWCRVAEAHGPSQLSDEDWAAYSAANNTEIEAAFRDQAVKVQITIGIRSYDVLFEGSLAGGKQVDTKQKKRRLVRRRAVTAAVREACLQGAESAVQEALRQDPSLADAECVICAEAFADTFAMPVVQLPCGHKFHGACAQSLADRRKTCPYCRAEVDWKQVREVHMFGGESNLGV</sequence>
<dbReference type="GO" id="GO:0051865">
    <property type="term" value="P:protein autoubiquitination"/>
    <property type="evidence" value="ECO:0007669"/>
    <property type="project" value="TreeGrafter"/>
</dbReference>
<evidence type="ECO:0000313" key="6">
    <source>
        <dbReference type="Proteomes" id="UP001178507"/>
    </source>
</evidence>
<dbReference type="AlphaFoldDB" id="A0AA36IUK7"/>
<feature type="domain" description="WWE" evidence="4">
    <location>
        <begin position="187"/>
        <end position="277"/>
    </location>
</feature>
<protein>
    <recommendedName>
        <fullName evidence="7">RING-type domain-containing protein</fullName>
    </recommendedName>
</protein>
<feature type="region of interest" description="Disordered" evidence="2">
    <location>
        <begin position="17"/>
        <end position="41"/>
    </location>
</feature>
<keyword evidence="1" id="KW-0479">Metal-binding</keyword>
<dbReference type="SUPFAM" id="SSF57850">
    <property type="entry name" value="RING/U-box"/>
    <property type="match status" value="1"/>
</dbReference>
<gene>
    <name evidence="5" type="ORF">EVOR1521_LOCUS18959</name>
</gene>
<evidence type="ECO:0000259" key="4">
    <source>
        <dbReference type="PROSITE" id="PS50918"/>
    </source>
</evidence>
<keyword evidence="6" id="KW-1185">Reference proteome</keyword>
<evidence type="ECO:0008006" key="7">
    <source>
        <dbReference type="Google" id="ProtNLM"/>
    </source>
</evidence>
<evidence type="ECO:0000259" key="3">
    <source>
        <dbReference type="PROSITE" id="PS50089"/>
    </source>
</evidence>
<dbReference type="InterPro" id="IPR004170">
    <property type="entry name" value="WWE_dom"/>
</dbReference>
<name>A0AA36IUK7_9DINO</name>
<dbReference type="PROSITE" id="PS50918">
    <property type="entry name" value="WWE"/>
    <property type="match status" value="1"/>
</dbReference>
<accession>A0AA36IUK7</accession>
<dbReference type="PANTHER" id="PTHR12109:SF3">
    <property type="entry name" value="RING FINGER PROTEIN 141"/>
    <property type="match status" value="1"/>
</dbReference>
<keyword evidence="1" id="KW-0863">Zinc-finger</keyword>